<evidence type="ECO:0000256" key="4">
    <source>
        <dbReference type="ARBA" id="ARBA00006739"/>
    </source>
</evidence>
<evidence type="ECO:0000256" key="10">
    <source>
        <dbReference type="ARBA" id="ARBA00022968"/>
    </source>
</evidence>
<dbReference type="FunFam" id="3.90.550.10:FF:000131">
    <property type="entry name" value="Glycosyl transferase"/>
    <property type="match status" value="1"/>
</dbReference>
<comment type="similarity">
    <text evidence="4">Belongs to the glycosyltransferase 2 family.</text>
</comment>
<gene>
    <name evidence="17" type="ORF">DDE19_01165</name>
</gene>
<protein>
    <recommendedName>
        <fullName evidence="5">dolichyl-phosphate beta-glucosyltransferase</fullName>
        <ecNumber evidence="5">2.4.1.117</ecNumber>
    </recommendedName>
</protein>
<evidence type="ECO:0000256" key="3">
    <source>
        <dbReference type="ARBA" id="ARBA00004922"/>
    </source>
</evidence>
<keyword evidence="12 14" id="KW-0472">Membrane</keyword>
<keyword evidence="7 17" id="KW-0808">Transferase</keyword>
<dbReference type="InterPro" id="IPR001173">
    <property type="entry name" value="Glyco_trans_2-like"/>
</dbReference>
<dbReference type="Gene3D" id="3.90.550.10">
    <property type="entry name" value="Spore Coat Polysaccharide Biosynthesis Protein SpsA, Chain A"/>
    <property type="match status" value="1"/>
</dbReference>
<dbReference type="InterPro" id="IPR007267">
    <property type="entry name" value="GtrA_DPMS_TM"/>
</dbReference>
<evidence type="ECO:0000313" key="18">
    <source>
        <dbReference type="Proteomes" id="UP000278981"/>
    </source>
</evidence>
<evidence type="ECO:0000259" key="15">
    <source>
        <dbReference type="Pfam" id="PF00535"/>
    </source>
</evidence>
<dbReference type="Pfam" id="PF04138">
    <property type="entry name" value="GtrA_DPMS_TM"/>
    <property type="match status" value="1"/>
</dbReference>
<evidence type="ECO:0000256" key="14">
    <source>
        <dbReference type="SAM" id="Phobius"/>
    </source>
</evidence>
<dbReference type="GO" id="GO:0006487">
    <property type="term" value="P:protein N-linked glycosylation"/>
    <property type="evidence" value="ECO:0007669"/>
    <property type="project" value="TreeGrafter"/>
</dbReference>
<keyword evidence="9" id="KW-0256">Endoplasmic reticulum</keyword>
<dbReference type="EMBL" id="QDGB01000099">
    <property type="protein sequence ID" value="RQX20555.1"/>
    <property type="molecule type" value="Genomic_DNA"/>
</dbReference>
<organism evidence="17 18">
    <name type="scientific">Micromonospora ureilytica</name>
    <dbReference type="NCBI Taxonomy" id="709868"/>
    <lineage>
        <taxon>Bacteria</taxon>
        <taxon>Bacillati</taxon>
        <taxon>Actinomycetota</taxon>
        <taxon>Actinomycetes</taxon>
        <taxon>Micromonosporales</taxon>
        <taxon>Micromonosporaceae</taxon>
        <taxon>Micromonospora</taxon>
    </lineage>
</organism>
<dbReference type="EC" id="2.4.1.117" evidence="5"/>
<dbReference type="GO" id="GO:0004581">
    <property type="term" value="F:dolichyl-phosphate beta-glucosyltransferase activity"/>
    <property type="evidence" value="ECO:0007669"/>
    <property type="project" value="UniProtKB-EC"/>
</dbReference>
<comment type="catalytic activity">
    <reaction evidence="13">
        <text>a di-trans,poly-cis-dolichyl phosphate + UDP-alpha-D-glucose = a di-trans,poly-cis-dolichyl beta-D-glucosyl phosphate + UDP</text>
        <dbReference type="Rhea" id="RHEA:15401"/>
        <dbReference type="Rhea" id="RHEA-COMP:19498"/>
        <dbReference type="Rhea" id="RHEA-COMP:19502"/>
        <dbReference type="ChEBI" id="CHEBI:57525"/>
        <dbReference type="ChEBI" id="CHEBI:57683"/>
        <dbReference type="ChEBI" id="CHEBI:58223"/>
        <dbReference type="ChEBI" id="CHEBI:58885"/>
        <dbReference type="EC" id="2.4.1.117"/>
    </reaction>
    <physiologicalReaction direction="left-to-right" evidence="13">
        <dbReference type="Rhea" id="RHEA:15402"/>
    </physiologicalReaction>
</comment>
<evidence type="ECO:0000256" key="13">
    <source>
        <dbReference type="ARBA" id="ARBA00045097"/>
    </source>
</evidence>
<reference evidence="17 18" key="1">
    <citation type="submission" date="2018-04" db="EMBL/GenBank/DDBJ databases">
        <title>Micromonosporas from Atacama Desert.</title>
        <authorList>
            <person name="Carro L."/>
            <person name="Klenk H.-P."/>
            <person name="Goodfellow M."/>
        </authorList>
    </citation>
    <scope>NUCLEOTIDE SEQUENCE [LARGE SCALE GENOMIC DNA]</scope>
    <source>
        <strain evidence="17 18">LB19</strain>
    </source>
</reference>
<proteinExistence type="inferred from homology"/>
<feature type="transmembrane region" description="Helical" evidence="14">
    <location>
        <begin position="303"/>
        <end position="323"/>
    </location>
</feature>
<dbReference type="GO" id="GO:0000271">
    <property type="term" value="P:polysaccharide biosynthetic process"/>
    <property type="evidence" value="ECO:0007669"/>
    <property type="project" value="InterPro"/>
</dbReference>
<evidence type="ECO:0000256" key="9">
    <source>
        <dbReference type="ARBA" id="ARBA00022824"/>
    </source>
</evidence>
<evidence type="ECO:0000256" key="6">
    <source>
        <dbReference type="ARBA" id="ARBA00022676"/>
    </source>
</evidence>
<comment type="subcellular location">
    <subcellularLocation>
        <location evidence="2">Endoplasmic reticulum membrane</location>
        <topology evidence="2">Single-pass membrane protein</topology>
    </subcellularLocation>
    <subcellularLocation>
        <location evidence="1">Membrane</location>
        <topology evidence="1">Multi-pass membrane protein</topology>
    </subcellularLocation>
</comment>
<dbReference type="Pfam" id="PF00535">
    <property type="entry name" value="Glycos_transf_2"/>
    <property type="match status" value="1"/>
</dbReference>
<sequence length="427" mass="44731">MTALGGPRAAVQARPTVAVLDVVIPVYNEEVDLGPCVRRLHAHLSAHFPYPFQITIADNASVDDTLKVADGLAGELPGVEVLHLDAKGRGRALSAAWSASSAPVLAYMDVDLSTDLAALLPLVAPLISGHSDLAIGTRLARTSRVVRGAKREVISRAYNLLLRGALAARFSDAQCGFKAIRADVAAELLPLVRDTGWFFDTELLVLAQRAGLRIHEVPVDWVDDPDSRVDIVATALADLRGVGRLGRALLTGALPLADLRAQLGRAPLTGPRAQPGETPPIGPGAPPGQALRGQVPVGLPRQLVRFAAVGVASTLAYLLLFVATRGLLGAQPANLLALLVTAVANTAANRRLTFGISGRRHAARHHAQGLLAFALGLALTSGALAVLHAVAAVPARPVELAVLVAANLAATVLRFVLLRLGMHHRRT</sequence>
<evidence type="ECO:0000256" key="1">
    <source>
        <dbReference type="ARBA" id="ARBA00004141"/>
    </source>
</evidence>
<feature type="domain" description="Glycosyltransferase 2-like" evidence="15">
    <location>
        <begin position="22"/>
        <end position="188"/>
    </location>
</feature>
<feature type="transmembrane region" description="Helical" evidence="14">
    <location>
        <begin position="400"/>
        <end position="417"/>
    </location>
</feature>
<dbReference type="Proteomes" id="UP000278981">
    <property type="component" value="Unassembled WGS sequence"/>
</dbReference>
<dbReference type="PANTHER" id="PTHR10859">
    <property type="entry name" value="GLYCOSYL TRANSFERASE"/>
    <property type="match status" value="1"/>
</dbReference>
<dbReference type="RefSeq" id="WP_124815356.1">
    <property type="nucleotide sequence ID" value="NZ_QDGB01000099.1"/>
</dbReference>
<feature type="domain" description="GtrA/DPMS transmembrane" evidence="16">
    <location>
        <begin position="305"/>
        <end position="419"/>
    </location>
</feature>
<dbReference type="SUPFAM" id="SSF53448">
    <property type="entry name" value="Nucleotide-diphospho-sugar transferases"/>
    <property type="match status" value="1"/>
</dbReference>
<feature type="transmembrane region" description="Helical" evidence="14">
    <location>
        <begin position="369"/>
        <end position="394"/>
    </location>
</feature>
<keyword evidence="10" id="KW-0735">Signal-anchor</keyword>
<keyword evidence="8 14" id="KW-0812">Transmembrane</keyword>
<evidence type="ECO:0000256" key="12">
    <source>
        <dbReference type="ARBA" id="ARBA00023136"/>
    </source>
</evidence>
<keyword evidence="6" id="KW-0328">Glycosyltransferase</keyword>
<dbReference type="CDD" id="cd04188">
    <property type="entry name" value="DPG_synthase"/>
    <property type="match status" value="1"/>
</dbReference>
<evidence type="ECO:0000256" key="7">
    <source>
        <dbReference type="ARBA" id="ARBA00022679"/>
    </source>
</evidence>
<keyword evidence="11 14" id="KW-1133">Transmembrane helix</keyword>
<dbReference type="PANTHER" id="PTHR10859:SF91">
    <property type="entry name" value="DOLICHYL-PHOSPHATE BETA-GLUCOSYLTRANSFERASE"/>
    <property type="match status" value="1"/>
</dbReference>
<evidence type="ECO:0000256" key="11">
    <source>
        <dbReference type="ARBA" id="ARBA00022989"/>
    </source>
</evidence>
<dbReference type="InterPro" id="IPR035518">
    <property type="entry name" value="DPG_synthase"/>
</dbReference>
<accession>A0A3N9Y5Y5</accession>
<dbReference type="OrthoDB" id="2369748at2"/>
<evidence type="ECO:0000256" key="2">
    <source>
        <dbReference type="ARBA" id="ARBA00004389"/>
    </source>
</evidence>
<evidence type="ECO:0000256" key="5">
    <source>
        <dbReference type="ARBA" id="ARBA00012583"/>
    </source>
</evidence>
<comment type="caution">
    <text evidence="17">The sequence shown here is derived from an EMBL/GenBank/DDBJ whole genome shotgun (WGS) entry which is preliminary data.</text>
</comment>
<name>A0A3N9Y5Y5_9ACTN</name>
<evidence type="ECO:0000256" key="8">
    <source>
        <dbReference type="ARBA" id="ARBA00022692"/>
    </source>
</evidence>
<dbReference type="AlphaFoldDB" id="A0A3N9Y5Y5"/>
<evidence type="ECO:0000313" key="17">
    <source>
        <dbReference type="EMBL" id="RQX20555.1"/>
    </source>
</evidence>
<dbReference type="InterPro" id="IPR029044">
    <property type="entry name" value="Nucleotide-diphossugar_trans"/>
</dbReference>
<evidence type="ECO:0000259" key="16">
    <source>
        <dbReference type="Pfam" id="PF04138"/>
    </source>
</evidence>
<dbReference type="GO" id="GO:0016020">
    <property type="term" value="C:membrane"/>
    <property type="evidence" value="ECO:0007669"/>
    <property type="project" value="UniProtKB-SubCell"/>
</dbReference>
<comment type="pathway">
    <text evidence="3">Protein modification; protein glycosylation.</text>
</comment>